<feature type="domain" description="Aminoglycoside phosphotransferase" evidence="1">
    <location>
        <begin position="114"/>
        <end position="188"/>
    </location>
</feature>
<comment type="caution">
    <text evidence="2">The sequence shown here is derived from an EMBL/GenBank/DDBJ whole genome shotgun (WGS) entry which is preliminary data.</text>
</comment>
<keyword evidence="3" id="KW-1185">Reference proteome</keyword>
<dbReference type="SUPFAM" id="SSF56112">
    <property type="entry name" value="Protein kinase-like (PK-like)"/>
    <property type="match status" value="1"/>
</dbReference>
<keyword evidence="2" id="KW-0808">Transferase</keyword>
<dbReference type="Gene3D" id="3.90.1200.10">
    <property type="match status" value="1"/>
</dbReference>
<dbReference type="Proteomes" id="UP000238083">
    <property type="component" value="Unassembled WGS sequence"/>
</dbReference>
<dbReference type="GO" id="GO:0016740">
    <property type="term" value="F:transferase activity"/>
    <property type="evidence" value="ECO:0007669"/>
    <property type="project" value="UniProtKB-KW"/>
</dbReference>
<accession>A0A2T0R6U2</accession>
<name>A0A2T0R6U2_9ACTN</name>
<dbReference type="InterPro" id="IPR002575">
    <property type="entry name" value="Aminoglycoside_PTrfase"/>
</dbReference>
<evidence type="ECO:0000259" key="1">
    <source>
        <dbReference type="Pfam" id="PF01636"/>
    </source>
</evidence>
<dbReference type="Pfam" id="PF01636">
    <property type="entry name" value="APH"/>
    <property type="match status" value="1"/>
</dbReference>
<dbReference type="RefSeq" id="WP_170127125.1">
    <property type="nucleotide sequence ID" value="NZ_PVZF01000003.1"/>
</dbReference>
<protein>
    <submittedName>
        <fullName evidence="2">Phosphotransferase family enzyme</fullName>
    </submittedName>
</protein>
<dbReference type="EMBL" id="PVZF01000003">
    <property type="protein sequence ID" value="PRY16887.1"/>
    <property type="molecule type" value="Genomic_DNA"/>
</dbReference>
<dbReference type="AlphaFoldDB" id="A0A2T0R6U2"/>
<gene>
    <name evidence="2" type="ORF">CLV37_103319</name>
</gene>
<sequence length="255" mass="27212">MDEEILTGGGVNEVVRVGATVRRPTGPHSPRVHDLLRRLEGFAGIPRVHSAAAGVEVLDFLPGQVSNYPLTPAAASVTALVSAAEFLRRFHDATAGFARELPRDGWMFPVADPVEVVCHGDYAPHNCVLDGERVVALIDFDTARPGPRLTDLGGAVYRWAQVSDPRNPGVPATQEQAARLARFCAAYGLDDADRAGLLDAVIEHLDGLVRHMHEQAAAGVAAFASHIADGHDALYRSDVAHVQANRPLFQDAIGG</sequence>
<reference evidence="2 3" key="1">
    <citation type="submission" date="2018-03" db="EMBL/GenBank/DDBJ databases">
        <title>Genomic Encyclopedia of Archaeal and Bacterial Type Strains, Phase II (KMG-II): from individual species to whole genera.</title>
        <authorList>
            <person name="Goeker M."/>
        </authorList>
    </citation>
    <scope>NUCLEOTIDE SEQUENCE [LARGE SCALE GENOMIC DNA]</scope>
    <source>
        <strain evidence="2 3">DSM 19711</strain>
    </source>
</reference>
<dbReference type="InterPro" id="IPR011009">
    <property type="entry name" value="Kinase-like_dom_sf"/>
</dbReference>
<evidence type="ECO:0000313" key="3">
    <source>
        <dbReference type="Proteomes" id="UP000238083"/>
    </source>
</evidence>
<evidence type="ECO:0000313" key="2">
    <source>
        <dbReference type="EMBL" id="PRY16887.1"/>
    </source>
</evidence>
<proteinExistence type="predicted"/>
<organism evidence="2 3">
    <name type="scientific">Kineococcus rhizosphaerae</name>
    <dbReference type="NCBI Taxonomy" id="559628"/>
    <lineage>
        <taxon>Bacteria</taxon>
        <taxon>Bacillati</taxon>
        <taxon>Actinomycetota</taxon>
        <taxon>Actinomycetes</taxon>
        <taxon>Kineosporiales</taxon>
        <taxon>Kineosporiaceae</taxon>
        <taxon>Kineococcus</taxon>
    </lineage>
</organism>